<keyword evidence="1" id="KW-1133">Transmembrane helix</keyword>
<dbReference type="Proteomes" id="UP000555828">
    <property type="component" value="Unassembled WGS sequence"/>
</dbReference>
<evidence type="ECO:0000256" key="1">
    <source>
        <dbReference type="SAM" id="Phobius"/>
    </source>
</evidence>
<protein>
    <submittedName>
        <fullName evidence="2">Pimeloyl-ACP methyl ester carboxylesterase</fullName>
    </submittedName>
</protein>
<dbReference type="SUPFAM" id="SSF53474">
    <property type="entry name" value="alpha/beta-Hydrolases"/>
    <property type="match status" value="1"/>
</dbReference>
<evidence type="ECO:0000313" key="3">
    <source>
        <dbReference type="Proteomes" id="UP000555828"/>
    </source>
</evidence>
<dbReference type="RefSeq" id="WP_184619056.1">
    <property type="nucleotide sequence ID" value="NZ_JACHEX010000002.1"/>
</dbReference>
<dbReference type="EMBL" id="JACHEX010000002">
    <property type="protein sequence ID" value="MBB6062373.1"/>
    <property type="molecule type" value="Genomic_DNA"/>
</dbReference>
<sequence length="791" mass="90445">MGFLKKILEKISPFFTMLKEKLKLNKVIEFLKSFYRRKVLFILTISIVIIAVALSILLSRILSKNAIEIKPNQEITIIENLHVNIPKGAFPYEKKFNLIPLTKDSNPEIFSSAPFIDVVYDVKPADGKTDFSYVPMTFRYYFPAKYFLGIDYNNVALAYIPDDGNAFRIFPGCYIGYDEKGYFVEAKSFHSSKIGVVALTPKKQELGIKVLVEKLSPEPAILIVPGTDRNFKGYFKSDESSDLNFWSVAFSNRTIMLYNYPLYEVRSKLYQDMVTDYFKRSELKSYIEFEAERLATELKRFKNFKFDIVAQDIGGLIVAYTLLLHPEIDNIRRIAFVSVPFKGTNISNPVYFASLLYGKNPSALSKVYNLDENIVSSVQTHIFTYLETVNTYWNEILPNSQLLKKFENFKFPDSVKVVSFMGTRPPLGIDITGSGLAKFYPELIKGQGDGIVSVDSAALDGVQLVQIDGDAYTFYSKSEFIEKLKEFFTFDEIKVPEYKDDTYREYVSQTEKEKEVYLSKLIPYRFSGATISDSIVVEPEEKLDYPGNQIAIYKSVVYTGGPDGLFANGTKLMDGPILNLKETFDGVSFRTANEIYFYSPAIKKKYNIVYVSDFLATAEGVYTAVQAGEMISFWDPRGNKIVDLKGQYGRIKVDNNYLIFYTNKQIYVPKLELLLNVPQLENKSIDISDAIIYKNEVLSVTRSYGFLFFDIGTTEGNYVGEGWIGNIKIHHVANYFLTIGKNFITIIDIPERRVLKIIEKLDFDVINSATDGKYLYLVSKDGIYKYKVREY</sequence>
<reference evidence="2 3" key="1">
    <citation type="submission" date="2020-08" db="EMBL/GenBank/DDBJ databases">
        <title>Genomic Encyclopedia of Type Strains, Phase IV (KMG-IV): sequencing the most valuable type-strain genomes for metagenomic binning, comparative biology and taxonomic classification.</title>
        <authorList>
            <person name="Goeker M."/>
        </authorList>
    </citation>
    <scope>NUCLEOTIDE SEQUENCE [LARGE SCALE GENOMIC DNA]</scope>
    <source>
        <strain evidence="2 3">DSM 13481</strain>
    </source>
</reference>
<proteinExistence type="predicted"/>
<dbReference type="InterPro" id="IPR029058">
    <property type="entry name" value="AB_hydrolase_fold"/>
</dbReference>
<keyword evidence="1" id="KW-0812">Transmembrane</keyword>
<accession>A0A841GR61</accession>
<name>A0A841GR61_9BACT</name>
<dbReference type="AlphaFoldDB" id="A0A841GR61"/>
<evidence type="ECO:0000313" key="2">
    <source>
        <dbReference type="EMBL" id="MBB6062373.1"/>
    </source>
</evidence>
<feature type="transmembrane region" description="Helical" evidence="1">
    <location>
        <begin position="39"/>
        <end position="62"/>
    </location>
</feature>
<dbReference type="SUPFAM" id="SSF69322">
    <property type="entry name" value="Tricorn protease domain 2"/>
    <property type="match status" value="1"/>
</dbReference>
<keyword evidence="1" id="KW-0472">Membrane</keyword>
<organism evidence="2 3">
    <name type="scientific">Thermosipho japonicus</name>
    <dbReference type="NCBI Taxonomy" id="90323"/>
    <lineage>
        <taxon>Bacteria</taxon>
        <taxon>Thermotogati</taxon>
        <taxon>Thermotogota</taxon>
        <taxon>Thermotogae</taxon>
        <taxon>Thermotogales</taxon>
        <taxon>Fervidobacteriaceae</taxon>
        <taxon>Thermosipho</taxon>
    </lineage>
</organism>
<dbReference type="Gene3D" id="3.40.50.1820">
    <property type="entry name" value="alpha/beta hydrolase"/>
    <property type="match status" value="1"/>
</dbReference>
<gene>
    <name evidence="2" type="ORF">HNP65_000811</name>
</gene>
<keyword evidence="3" id="KW-1185">Reference proteome</keyword>
<comment type="caution">
    <text evidence="2">The sequence shown here is derived from an EMBL/GenBank/DDBJ whole genome shotgun (WGS) entry which is preliminary data.</text>
</comment>